<dbReference type="GO" id="GO:0005524">
    <property type="term" value="F:ATP binding"/>
    <property type="evidence" value="ECO:0007669"/>
    <property type="project" value="UniProtKB-KW"/>
</dbReference>
<evidence type="ECO:0000256" key="5">
    <source>
        <dbReference type="ARBA" id="ARBA00022763"/>
    </source>
</evidence>
<sequence length="591" mass="66896">MPRPVKSERPVIAEPVVEHIQSTAIVVIHPGSSNLIIGRATDHAPRFMPHVIARKITNDQFHPLRVNPLRRPGCNYEETDEKRKFGLKSTKSLIQSVRINGGYRKPRVSSNEVSAYNQNVYPTPSENDDSTESHWTDVSHMPDFVIGEEALNLQSNAPFHCRWPIKHGQLNLHDGVGGTPSALAEDIVTLWGNAIETLLNIPIGDLSFYRAVLLVPDNFNRSHVKLLVDLILNRLNFSCVIACQESVCGAFGSGLPSACVVDCGAQKTNICCVEDGLSLATTRLTLNYGGNDITRCFYNLLLKSNFPYQTLDFDDPMDIQLLQELKETYCHLSMDIPSGHVHEFQVMRPDQPTMMYKIRLGDEPILAPSAMFVPDLFGIVNERLIETFPEVQDHDSEDLTDDRYLLEKRDVEPKKTKETSENKENKETVEQTEQQQQSSQEYIALTTSVLPPTNQQLHSKLEDIRLDGMPIDEAIAYSIEQCSNSETKRKMYSTILLIGGGLNFKGADNFLLKRVQARLPAHFNYLKEQMEVINRPKENDPRTAGWKGGGVLSILDSSQELWISRKEWNQYGVRILRERCAFQWSTNMDKQ</sequence>
<dbReference type="GO" id="GO:0006310">
    <property type="term" value="P:DNA recombination"/>
    <property type="evidence" value="ECO:0007669"/>
    <property type="project" value="UniProtKB-KW"/>
</dbReference>
<evidence type="ECO:0000256" key="2">
    <source>
        <dbReference type="ARBA" id="ARBA00007720"/>
    </source>
</evidence>
<evidence type="ECO:0000313" key="15">
    <source>
        <dbReference type="Proteomes" id="UP000594262"/>
    </source>
</evidence>
<keyword evidence="5" id="KW-0227">DNA damage</keyword>
<evidence type="ECO:0000256" key="9">
    <source>
        <dbReference type="ARBA" id="ARBA00023172"/>
    </source>
</evidence>
<keyword evidence="7" id="KW-0805">Transcription regulation</keyword>
<dbReference type="InterPro" id="IPR004000">
    <property type="entry name" value="Actin"/>
</dbReference>
<dbReference type="Proteomes" id="UP000594262">
    <property type="component" value="Unplaced"/>
</dbReference>
<reference evidence="14" key="1">
    <citation type="submission" date="2021-01" db="UniProtKB">
        <authorList>
            <consortium name="EnsemblMetazoa"/>
        </authorList>
    </citation>
    <scope>IDENTIFICATION</scope>
</reference>
<dbReference type="GeneID" id="136823573"/>
<evidence type="ECO:0000256" key="1">
    <source>
        <dbReference type="ARBA" id="ARBA00004123"/>
    </source>
</evidence>
<protein>
    <recommendedName>
        <fullName evidence="3">Actin-related protein 8</fullName>
    </recommendedName>
</protein>
<evidence type="ECO:0000256" key="11">
    <source>
        <dbReference type="ARBA" id="ARBA00023242"/>
    </source>
</evidence>
<evidence type="ECO:0000256" key="13">
    <source>
        <dbReference type="SAM" id="MobiDB-lite"/>
    </source>
</evidence>
<evidence type="ECO:0000256" key="10">
    <source>
        <dbReference type="ARBA" id="ARBA00023204"/>
    </source>
</evidence>
<evidence type="ECO:0000256" key="3">
    <source>
        <dbReference type="ARBA" id="ARBA00021608"/>
    </source>
</evidence>
<evidence type="ECO:0000256" key="6">
    <source>
        <dbReference type="ARBA" id="ARBA00022840"/>
    </source>
</evidence>
<name>A0A7M5VAV4_9CNID</name>
<dbReference type="SMART" id="SM00268">
    <property type="entry name" value="ACTIN"/>
    <property type="match status" value="1"/>
</dbReference>
<dbReference type="SUPFAM" id="SSF53067">
    <property type="entry name" value="Actin-like ATPase domain"/>
    <property type="match status" value="2"/>
</dbReference>
<dbReference type="OrthoDB" id="5572108at2759"/>
<keyword evidence="6" id="KW-0067">ATP-binding</keyword>
<dbReference type="FunFam" id="3.30.420.40:FF:000121">
    <property type="entry name" value="Actin-related protein 8"/>
    <property type="match status" value="1"/>
</dbReference>
<accession>A0A7M5VAV4</accession>
<comment type="function">
    <text evidence="12">Plays an important role in the functional organization of mitotic chromosomes. Exhibits low basal ATPase activity, and unable to polymerize.</text>
</comment>
<organism evidence="14 15">
    <name type="scientific">Clytia hemisphaerica</name>
    <dbReference type="NCBI Taxonomy" id="252671"/>
    <lineage>
        <taxon>Eukaryota</taxon>
        <taxon>Metazoa</taxon>
        <taxon>Cnidaria</taxon>
        <taxon>Hydrozoa</taxon>
        <taxon>Hydroidolina</taxon>
        <taxon>Leptothecata</taxon>
        <taxon>Obeliida</taxon>
        <taxon>Clytiidae</taxon>
        <taxon>Clytia</taxon>
    </lineage>
</organism>
<comment type="subcellular location">
    <subcellularLocation>
        <location evidence="1">Nucleus</location>
    </subcellularLocation>
</comment>
<proteinExistence type="inferred from homology"/>
<dbReference type="Gene3D" id="3.30.420.40">
    <property type="match status" value="3"/>
</dbReference>
<keyword evidence="10" id="KW-0234">DNA repair</keyword>
<evidence type="ECO:0000256" key="8">
    <source>
        <dbReference type="ARBA" id="ARBA00023163"/>
    </source>
</evidence>
<dbReference type="RefSeq" id="XP_066935887.1">
    <property type="nucleotide sequence ID" value="XM_067079786.1"/>
</dbReference>
<feature type="compositionally biased region" description="Low complexity" evidence="13">
    <location>
        <begin position="431"/>
        <end position="440"/>
    </location>
</feature>
<dbReference type="Gene3D" id="3.90.640.10">
    <property type="entry name" value="Actin, Chain A, domain 4"/>
    <property type="match status" value="1"/>
</dbReference>
<evidence type="ECO:0000256" key="4">
    <source>
        <dbReference type="ARBA" id="ARBA00022741"/>
    </source>
</evidence>
<dbReference type="CDD" id="cd10206">
    <property type="entry name" value="ASKHA_NBD_Arp8-like"/>
    <property type="match status" value="1"/>
</dbReference>
<dbReference type="GO" id="GO:0005634">
    <property type="term" value="C:nucleus"/>
    <property type="evidence" value="ECO:0007669"/>
    <property type="project" value="UniProtKB-SubCell"/>
</dbReference>
<dbReference type="AlphaFoldDB" id="A0A7M5VAV4"/>
<feature type="region of interest" description="Disordered" evidence="13">
    <location>
        <begin position="393"/>
        <end position="440"/>
    </location>
</feature>
<dbReference type="Pfam" id="PF00022">
    <property type="entry name" value="Actin"/>
    <property type="match status" value="1"/>
</dbReference>
<evidence type="ECO:0000256" key="12">
    <source>
        <dbReference type="ARBA" id="ARBA00025560"/>
    </source>
</evidence>
<dbReference type="GO" id="GO:0006281">
    <property type="term" value="P:DNA repair"/>
    <property type="evidence" value="ECO:0007669"/>
    <property type="project" value="UniProtKB-KW"/>
</dbReference>
<comment type="similarity">
    <text evidence="2">Belongs to the actin family. ARP8 subfamily.</text>
</comment>
<keyword evidence="4" id="KW-0547">Nucleotide-binding</keyword>
<keyword evidence="15" id="KW-1185">Reference proteome</keyword>
<keyword evidence="8" id="KW-0804">Transcription</keyword>
<evidence type="ECO:0000313" key="14">
    <source>
        <dbReference type="EnsemblMetazoa" id="CLYHEMP009212.1"/>
    </source>
</evidence>
<dbReference type="PANTHER" id="PTHR11937">
    <property type="entry name" value="ACTIN"/>
    <property type="match status" value="1"/>
</dbReference>
<keyword evidence="11" id="KW-0539">Nucleus</keyword>
<keyword evidence="9" id="KW-0233">DNA recombination</keyword>
<dbReference type="EnsemblMetazoa" id="CLYHEMT009212.1">
    <property type="protein sequence ID" value="CLYHEMP009212.1"/>
    <property type="gene ID" value="CLYHEMG009212"/>
</dbReference>
<evidence type="ECO:0000256" key="7">
    <source>
        <dbReference type="ARBA" id="ARBA00023015"/>
    </source>
</evidence>
<dbReference type="InterPro" id="IPR043129">
    <property type="entry name" value="ATPase_NBD"/>
</dbReference>
<feature type="compositionally biased region" description="Basic and acidic residues" evidence="13">
    <location>
        <begin position="401"/>
        <end position="429"/>
    </location>
</feature>